<evidence type="ECO:0000313" key="1">
    <source>
        <dbReference type="EMBL" id="MQM25245.1"/>
    </source>
</evidence>
<proteinExistence type="predicted"/>
<dbReference type="RefSeq" id="WP_153024397.1">
    <property type="nucleotide sequence ID" value="NZ_WIAO01000005.1"/>
</dbReference>
<evidence type="ECO:0000313" key="2">
    <source>
        <dbReference type="Proteomes" id="UP000477750"/>
    </source>
</evidence>
<comment type="caution">
    <text evidence="1">The sequence shown here is derived from an EMBL/GenBank/DDBJ whole genome shotgun (WGS) entry which is preliminary data.</text>
</comment>
<reference evidence="1 2" key="1">
    <citation type="submission" date="2019-10" db="EMBL/GenBank/DDBJ databases">
        <title>Glycomyces albidus sp. nov., a novel actinomycete isolated from rhizosphere soil of wheat (Triticum aestivum L.).</title>
        <authorList>
            <person name="Qian L."/>
        </authorList>
    </citation>
    <scope>NUCLEOTIDE SEQUENCE [LARGE SCALE GENOMIC DNA]</scope>
    <source>
        <strain evidence="1 2">NEAU-7082</strain>
    </source>
</reference>
<name>A0A6L5G6H1_9ACTN</name>
<sequence>MNIVVVSGTSLRVGAAFACPVAVGQERGDGRCRGGGGDDWLVGLVGVEGELGEADRVEGLPLLVQQAFVEPAGVGQEVEEGCDDSGGLVQVWSVVGGELGVDGVALGADVADAGGEFLGGPVGVAEEFDDLALKRVEAGAFAFEVAAQRCGGRSV</sequence>
<accession>A0A6L5G6H1</accession>
<organism evidence="1 2">
    <name type="scientific">Glycomyces albidus</name>
    <dbReference type="NCBI Taxonomy" id="2656774"/>
    <lineage>
        <taxon>Bacteria</taxon>
        <taxon>Bacillati</taxon>
        <taxon>Actinomycetota</taxon>
        <taxon>Actinomycetes</taxon>
        <taxon>Glycomycetales</taxon>
        <taxon>Glycomycetaceae</taxon>
        <taxon>Glycomyces</taxon>
    </lineage>
</organism>
<keyword evidence="2" id="KW-1185">Reference proteome</keyword>
<dbReference type="Proteomes" id="UP000477750">
    <property type="component" value="Unassembled WGS sequence"/>
</dbReference>
<protein>
    <submittedName>
        <fullName evidence="1">Uncharacterized protein</fullName>
    </submittedName>
</protein>
<dbReference type="AlphaFoldDB" id="A0A6L5G6H1"/>
<gene>
    <name evidence="1" type="ORF">GFD30_06620</name>
</gene>
<dbReference type="EMBL" id="WIAO01000005">
    <property type="protein sequence ID" value="MQM25245.1"/>
    <property type="molecule type" value="Genomic_DNA"/>
</dbReference>